<dbReference type="AlphaFoldDB" id="A0A4R8Q8D4"/>
<comment type="similarity">
    <text evidence="1">Belongs to the peptidase S12 family.</text>
</comment>
<dbReference type="InterPro" id="IPR050491">
    <property type="entry name" value="AmpC-like"/>
</dbReference>
<dbReference type="InterPro" id="IPR001466">
    <property type="entry name" value="Beta-lactam-related"/>
</dbReference>
<dbReference type="Gene3D" id="3.40.710.10">
    <property type="entry name" value="DD-peptidase/beta-lactamase superfamily"/>
    <property type="match status" value="1"/>
</dbReference>
<feature type="chain" id="PRO_5020659632" evidence="2">
    <location>
        <begin position="22"/>
        <end position="640"/>
    </location>
</feature>
<dbReference type="Pfam" id="PF17660">
    <property type="entry name" value="BTRD1"/>
    <property type="match status" value="3"/>
</dbReference>
<proteinExistence type="inferred from homology"/>
<accession>A0A4R8Q8D4</accession>
<keyword evidence="2" id="KW-0732">Signal</keyword>
<dbReference type="PANTHER" id="PTHR46825">
    <property type="entry name" value="D-ALANYL-D-ALANINE-CARBOXYPEPTIDASE/ENDOPEPTIDASE AMPH"/>
    <property type="match status" value="1"/>
</dbReference>
<evidence type="ECO:0000256" key="2">
    <source>
        <dbReference type="SAM" id="SignalP"/>
    </source>
</evidence>
<comment type="caution">
    <text evidence="4">The sequence shown here is derived from an EMBL/GenBank/DDBJ whole genome shotgun (WGS) entry which is preliminary data.</text>
</comment>
<dbReference type="PANTHER" id="PTHR46825:SF9">
    <property type="entry name" value="BETA-LACTAMASE-RELATED DOMAIN-CONTAINING PROTEIN"/>
    <property type="match status" value="1"/>
</dbReference>
<feature type="signal peptide" evidence="2">
    <location>
        <begin position="1"/>
        <end position="21"/>
    </location>
</feature>
<gene>
    <name evidence="4" type="primary">flp-1</name>
    <name evidence="4" type="ORF">C8035_v010283</name>
</gene>
<protein>
    <submittedName>
        <fullName evidence="4">Protein flp</fullName>
    </submittedName>
</protein>
<dbReference type="Proteomes" id="UP000295083">
    <property type="component" value="Unassembled WGS sequence"/>
</dbReference>
<evidence type="ECO:0000313" key="4">
    <source>
        <dbReference type="EMBL" id="TDZ34842.1"/>
    </source>
</evidence>
<reference evidence="4 5" key="1">
    <citation type="submission" date="2018-11" db="EMBL/GenBank/DDBJ databases">
        <title>Genome sequence and assembly of Colletotrichum spinosum.</title>
        <authorList>
            <person name="Gan P."/>
            <person name="Shirasu K."/>
        </authorList>
    </citation>
    <scope>NUCLEOTIDE SEQUENCE [LARGE SCALE GENOMIC DNA]</scope>
    <source>
        <strain evidence="4 5">CBS 515.97</strain>
    </source>
</reference>
<evidence type="ECO:0000259" key="3">
    <source>
        <dbReference type="Pfam" id="PF00144"/>
    </source>
</evidence>
<feature type="domain" description="Beta-lactamase-related" evidence="3">
    <location>
        <begin position="301"/>
        <end position="570"/>
    </location>
</feature>
<name>A0A4R8Q8D4_9PEZI</name>
<dbReference type="InterPro" id="IPR012338">
    <property type="entry name" value="Beta-lactam/transpept-like"/>
</dbReference>
<evidence type="ECO:0000256" key="1">
    <source>
        <dbReference type="ARBA" id="ARBA00038215"/>
    </source>
</evidence>
<dbReference type="SUPFAM" id="SSF56601">
    <property type="entry name" value="beta-lactamase/transpeptidase-like"/>
    <property type="match status" value="1"/>
</dbReference>
<organism evidence="4 5">
    <name type="scientific">Colletotrichum spinosum</name>
    <dbReference type="NCBI Taxonomy" id="1347390"/>
    <lineage>
        <taxon>Eukaryota</taxon>
        <taxon>Fungi</taxon>
        <taxon>Dikarya</taxon>
        <taxon>Ascomycota</taxon>
        <taxon>Pezizomycotina</taxon>
        <taxon>Sordariomycetes</taxon>
        <taxon>Hypocreomycetidae</taxon>
        <taxon>Glomerellales</taxon>
        <taxon>Glomerellaceae</taxon>
        <taxon>Colletotrichum</taxon>
        <taxon>Colletotrichum orbiculare species complex</taxon>
    </lineage>
</organism>
<sequence>MHFRLSLGVLALFFLYSVTLSAPTALPDVQTYYDLDDAAHKIRSQTLKDSGYRIISLSSYGTPPSNKYAAVWVKQEGNDFVTISGADIKSYQKWIKTWKSKGYAPTHVSASGPAKGAIYAAVMEKAQVGKWKQQCGLKDPEDLHQTSNIQWLVKDYSTYGTPDNRRYCVLVHENIGNAMETIFYETEGPADFAEIYEAELKKTFWRPAHLFVAEDGNIAPHFAGNSVGKWEAKTGLTAEELGAEIEAKQRQGGLYPIHIDGGGSGQEARFAVIFAETYLPEERKWSVTGKEGEPDMTERLDSIMKTWMQKNGVRQAQVAAAEKSEIIFERSYTWAESNRAIVQPDDVFLLASLSKMFVHAAIYKLIQAGKLEFKTRVYQLLGYTQPKDPGALDTNIMHLLNHSTGYDRDISGDIGFQFRQASELWHDNKRPADLRDMIEYQLTKKLDFKPGSKFSYSNYGSMLLQYVVSNITEQPFYDYLKENILEGLDVRVYETAAEKHANDRIIQDTRLTGLDALHPESSKEVSRVFGGDGSIREECAGAFGLAASASTVAKFIGTHAAWGTGERRAPLKRQGTLAGARAYAASETSGIDWVVTLNTRDFITEDEVATLRFKLLQPLFEEPKDPKSCFSWLRKFCAGA</sequence>
<dbReference type="Pfam" id="PF00144">
    <property type="entry name" value="Beta-lactamase"/>
    <property type="match status" value="1"/>
</dbReference>
<dbReference type="EMBL" id="QAPG01000049">
    <property type="protein sequence ID" value="TDZ34842.1"/>
    <property type="molecule type" value="Genomic_DNA"/>
</dbReference>
<dbReference type="InterPro" id="IPR049511">
    <property type="entry name" value="PGH-like_rpt"/>
</dbReference>
<evidence type="ECO:0000313" key="5">
    <source>
        <dbReference type="Proteomes" id="UP000295083"/>
    </source>
</evidence>
<keyword evidence="5" id="KW-1185">Reference proteome</keyword>